<name>A0A1I7TVX9_9PELO</name>
<evidence type="ECO:0000259" key="5">
    <source>
        <dbReference type="Pfam" id="PF13925"/>
    </source>
</evidence>
<dbReference type="GO" id="GO:0008017">
    <property type="term" value="F:microtubule binding"/>
    <property type="evidence" value="ECO:0007669"/>
    <property type="project" value="InterPro"/>
</dbReference>
<dbReference type="AlphaFoldDB" id="A0A1I7TVX9"/>
<evidence type="ECO:0000313" key="7">
    <source>
        <dbReference type="WBParaSite" id="Csp11.Scaffold629.g12324.t1"/>
    </source>
</evidence>
<dbReference type="InterPro" id="IPR028021">
    <property type="entry name" value="Katanin_C-terminal"/>
</dbReference>
<reference evidence="7" key="1">
    <citation type="submission" date="2016-11" db="UniProtKB">
        <authorList>
            <consortium name="WormBaseParasite"/>
        </authorList>
    </citation>
    <scope>IDENTIFICATION</scope>
</reference>
<dbReference type="eggNOG" id="KOG0267">
    <property type="taxonomic scope" value="Eukaryota"/>
</dbReference>
<protein>
    <submittedName>
        <fullName evidence="7">Katanin_con80 domain-containing protein</fullName>
    </submittedName>
</protein>
<feature type="compositionally biased region" description="Polar residues" evidence="4">
    <location>
        <begin position="60"/>
        <end position="70"/>
    </location>
</feature>
<comment type="subcellular location">
    <subcellularLocation>
        <location evidence="1">Cytoplasm</location>
        <location evidence="1">Cytoskeleton</location>
    </subcellularLocation>
</comment>
<dbReference type="Proteomes" id="UP000095282">
    <property type="component" value="Unplaced"/>
</dbReference>
<dbReference type="WBParaSite" id="Csp11.Scaffold629.g12324.t1">
    <property type="protein sequence ID" value="Csp11.Scaffold629.g12324.t1"/>
    <property type="gene ID" value="Csp11.Scaffold629.g12324"/>
</dbReference>
<keyword evidence="2" id="KW-0963">Cytoplasm</keyword>
<dbReference type="Pfam" id="PF13925">
    <property type="entry name" value="Katanin_con80"/>
    <property type="match status" value="1"/>
</dbReference>
<evidence type="ECO:0000256" key="4">
    <source>
        <dbReference type="SAM" id="MobiDB-lite"/>
    </source>
</evidence>
<accession>A0A1I7TVX9</accession>
<feature type="compositionally biased region" description="Polar residues" evidence="4">
    <location>
        <begin position="37"/>
        <end position="52"/>
    </location>
</feature>
<keyword evidence="6" id="KW-1185">Reference proteome</keyword>
<evidence type="ECO:0000256" key="1">
    <source>
        <dbReference type="ARBA" id="ARBA00004245"/>
    </source>
</evidence>
<feature type="region of interest" description="Disordered" evidence="4">
    <location>
        <begin position="1"/>
        <end position="87"/>
    </location>
</feature>
<feature type="domain" description="Katanin p80 subunit C-terminal" evidence="5">
    <location>
        <begin position="172"/>
        <end position="256"/>
    </location>
</feature>
<keyword evidence="3" id="KW-0206">Cytoskeleton</keyword>
<sequence>MLGTYRSKQSSATDSKSTSKATKSRTATSKTVETGPKTRSASSRRAQEQPITITYLGRSRTASESDLAANSSSTRSRRLLPSNVNSTSATVLATEEKQGNLSSSTSTDSCSITSSSIFTSFIKTVNQIGAVAKRENKHIRRLKTIRNRRPNSYEKDVASDERLVFTTIQLLTNNHLWSLNSCHEFLPVIIESITSQDKRSQSIALNGLEAIADMWLDRIIQFAREQTNRIGVDVAAEERAKKAKNCVDIFREIVKNRDAIYKQLDEESVFKLDGILALLKKT</sequence>
<proteinExistence type="predicted"/>
<feature type="compositionally biased region" description="Low complexity" evidence="4">
    <location>
        <begin position="7"/>
        <end position="31"/>
    </location>
</feature>
<evidence type="ECO:0000313" key="6">
    <source>
        <dbReference type="Proteomes" id="UP000095282"/>
    </source>
</evidence>
<evidence type="ECO:0000256" key="3">
    <source>
        <dbReference type="ARBA" id="ARBA00023212"/>
    </source>
</evidence>
<evidence type="ECO:0000256" key="2">
    <source>
        <dbReference type="ARBA" id="ARBA00022490"/>
    </source>
</evidence>
<organism evidence="6 7">
    <name type="scientific">Caenorhabditis tropicalis</name>
    <dbReference type="NCBI Taxonomy" id="1561998"/>
    <lineage>
        <taxon>Eukaryota</taxon>
        <taxon>Metazoa</taxon>
        <taxon>Ecdysozoa</taxon>
        <taxon>Nematoda</taxon>
        <taxon>Chromadorea</taxon>
        <taxon>Rhabditida</taxon>
        <taxon>Rhabditina</taxon>
        <taxon>Rhabditomorpha</taxon>
        <taxon>Rhabditoidea</taxon>
        <taxon>Rhabditidae</taxon>
        <taxon>Peloderinae</taxon>
        <taxon>Caenorhabditis</taxon>
    </lineage>
</organism>
<dbReference type="GO" id="GO:0005856">
    <property type="term" value="C:cytoskeleton"/>
    <property type="evidence" value="ECO:0007669"/>
    <property type="project" value="UniProtKB-SubCell"/>
</dbReference>
<dbReference type="STRING" id="1561998.A0A1I7TVX9"/>